<dbReference type="PANTHER" id="PTHR44196:SF1">
    <property type="entry name" value="DEHYDROGENASE_REDUCTASE SDR FAMILY MEMBER 7B"/>
    <property type="match status" value="1"/>
</dbReference>
<dbReference type="Gene3D" id="3.40.50.720">
    <property type="entry name" value="NAD(P)-binding Rossmann-like Domain"/>
    <property type="match status" value="1"/>
</dbReference>
<evidence type="ECO:0000256" key="3">
    <source>
        <dbReference type="RuleBase" id="RU000363"/>
    </source>
</evidence>
<dbReference type="GO" id="GO:0016020">
    <property type="term" value="C:membrane"/>
    <property type="evidence" value="ECO:0007669"/>
    <property type="project" value="TreeGrafter"/>
</dbReference>
<gene>
    <name evidence="5" type="ORF">A6768_07460</name>
</gene>
<dbReference type="KEGG" id="sya:A6768_07460"/>
<keyword evidence="4" id="KW-1133">Transmembrane helix</keyword>
<dbReference type="EMBL" id="CP023741">
    <property type="protein sequence ID" value="ATI79876.1"/>
    <property type="molecule type" value="Genomic_DNA"/>
</dbReference>
<proteinExistence type="inferred from homology"/>
<dbReference type="Proteomes" id="UP000219422">
    <property type="component" value="Chromosome"/>
</dbReference>
<feature type="transmembrane region" description="Helical" evidence="4">
    <location>
        <begin position="303"/>
        <end position="322"/>
    </location>
</feature>
<dbReference type="AlphaFoldDB" id="A0A291MXR0"/>
<dbReference type="InterPro" id="IPR020904">
    <property type="entry name" value="Sc_DH/Rdtase_CS"/>
</dbReference>
<sequence length="327" mass="34048">MARNAQRTAVITGGSSGIGQATALAFAARGWKLILAARSKQDLETVAEQCRDAGGDVLIIPTDVGDADAVKALANSARQFAGTIDLWFSNVGVGAVGKFLDVPIATHEQIIRSNLIGHMNDAHAVLPIFIAQGRGIFVNMISLGGFAAAPFAVAYSASKFGLKGFSEALRAELADYPDIRLCDVYPSFVDTPALRHAGNFTGKALSAPPPLLDARHVADAVVALADRPRDSVILGSPSWAARVSHFFAPSVTTRAAKSVFERYFDQADPAPVTHGNILAPPTDGALIDGGLRKTTAPRSKTKAFVVGSVLALGAAGGAALLGRRVRA</sequence>
<dbReference type="InterPro" id="IPR002347">
    <property type="entry name" value="SDR_fam"/>
</dbReference>
<evidence type="ECO:0000256" key="1">
    <source>
        <dbReference type="ARBA" id="ARBA00006484"/>
    </source>
</evidence>
<name>A0A291MXR0_SPHYA</name>
<accession>A0A291MXR0</accession>
<dbReference type="NCBIfam" id="NF004792">
    <property type="entry name" value="PRK06139.1"/>
    <property type="match status" value="1"/>
</dbReference>
<dbReference type="PRINTS" id="PR00081">
    <property type="entry name" value="GDHRDH"/>
</dbReference>
<dbReference type="GeneID" id="57776672"/>
<keyword evidence="2" id="KW-0560">Oxidoreductase</keyword>
<dbReference type="GO" id="GO:0016491">
    <property type="term" value="F:oxidoreductase activity"/>
    <property type="evidence" value="ECO:0007669"/>
    <property type="project" value="UniProtKB-KW"/>
</dbReference>
<evidence type="ECO:0000256" key="2">
    <source>
        <dbReference type="ARBA" id="ARBA00023002"/>
    </source>
</evidence>
<dbReference type="Pfam" id="PF00106">
    <property type="entry name" value="adh_short"/>
    <property type="match status" value="1"/>
</dbReference>
<dbReference type="InterPro" id="IPR036291">
    <property type="entry name" value="NAD(P)-bd_dom_sf"/>
</dbReference>
<dbReference type="SUPFAM" id="SSF51735">
    <property type="entry name" value="NAD(P)-binding Rossmann-fold domains"/>
    <property type="match status" value="1"/>
</dbReference>
<dbReference type="PROSITE" id="PS00061">
    <property type="entry name" value="ADH_SHORT"/>
    <property type="match status" value="1"/>
</dbReference>
<dbReference type="RefSeq" id="WP_097383128.1">
    <property type="nucleotide sequence ID" value="NZ_CP023741.1"/>
</dbReference>
<evidence type="ECO:0000256" key="4">
    <source>
        <dbReference type="SAM" id="Phobius"/>
    </source>
</evidence>
<reference evidence="5 6" key="1">
    <citation type="submission" date="2017-10" db="EMBL/GenBank/DDBJ databases">
        <title>Sphingobium yanoikuyae S72.</title>
        <authorList>
            <person name="Sanchez E."/>
            <person name="Bustos P."/>
            <person name="Mendoza P."/>
            <person name="Guo X."/>
            <person name="Mendoza A."/>
        </authorList>
    </citation>
    <scope>NUCLEOTIDE SEQUENCE [LARGE SCALE GENOMIC DNA]</scope>
    <source>
        <strain evidence="5 6">S72</strain>
    </source>
</reference>
<evidence type="ECO:0000313" key="6">
    <source>
        <dbReference type="Proteomes" id="UP000219422"/>
    </source>
</evidence>
<protein>
    <submittedName>
        <fullName evidence="5">Short-chain dehydrogenase</fullName>
    </submittedName>
</protein>
<dbReference type="PANTHER" id="PTHR44196">
    <property type="entry name" value="DEHYDROGENASE/REDUCTASE SDR FAMILY MEMBER 7B"/>
    <property type="match status" value="1"/>
</dbReference>
<dbReference type="PRINTS" id="PR00080">
    <property type="entry name" value="SDRFAMILY"/>
</dbReference>
<comment type="similarity">
    <text evidence="1 3">Belongs to the short-chain dehydrogenases/reductases (SDR) family.</text>
</comment>
<keyword evidence="4" id="KW-0472">Membrane</keyword>
<evidence type="ECO:0000313" key="5">
    <source>
        <dbReference type="EMBL" id="ATI79876.1"/>
    </source>
</evidence>
<organism evidence="5 6">
    <name type="scientific">Sphingobium yanoikuyae</name>
    <name type="common">Sphingomonas yanoikuyae</name>
    <dbReference type="NCBI Taxonomy" id="13690"/>
    <lineage>
        <taxon>Bacteria</taxon>
        <taxon>Pseudomonadati</taxon>
        <taxon>Pseudomonadota</taxon>
        <taxon>Alphaproteobacteria</taxon>
        <taxon>Sphingomonadales</taxon>
        <taxon>Sphingomonadaceae</taxon>
        <taxon>Sphingobium</taxon>
    </lineage>
</organism>
<keyword evidence="4" id="KW-0812">Transmembrane</keyword>